<keyword evidence="3" id="KW-1185">Reference proteome</keyword>
<dbReference type="AlphaFoldDB" id="A0AAW0MIH8"/>
<sequence length="167" mass="19886">MEFSKERNQERIEFLKTEADYQRILLISTEKNIHVLSNLTVLEDTIAEKDAAILLHEQKENERVCEQERLNDGNTQWRDTLQREMEDLERVRLQREHEGRLLELVEKERDLTHYLLDLEQNIEHRILKEIMETKISELAQSDGTAEAQIQEEECEADEAKPPKRSDF</sequence>
<dbReference type="Proteomes" id="UP001460270">
    <property type="component" value="Unassembled WGS sequence"/>
</dbReference>
<gene>
    <name evidence="2" type="ORF">WMY93_031289</name>
</gene>
<feature type="region of interest" description="Disordered" evidence="1">
    <location>
        <begin position="139"/>
        <end position="167"/>
    </location>
</feature>
<proteinExistence type="predicted"/>
<reference evidence="3" key="1">
    <citation type="submission" date="2024-04" db="EMBL/GenBank/DDBJ databases">
        <title>Salinicola lusitanus LLJ914,a marine bacterium isolated from the Okinawa Trough.</title>
        <authorList>
            <person name="Li J."/>
        </authorList>
    </citation>
    <scope>NUCLEOTIDE SEQUENCE [LARGE SCALE GENOMIC DNA]</scope>
</reference>
<organism evidence="2 3">
    <name type="scientific">Mugilogobius chulae</name>
    <name type="common">yellowstripe goby</name>
    <dbReference type="NCBI Taxonomy" id="88201"/>
    <lineage>
        <taxon>Eukaryota</taxon>
        <taxon>Metazoa</taxon>
        <taxon>Chordata</taxon>
        <taxon>Craniata</taxon>
        <taxon>Vertebrata</taxon>
        <taxon>Euteleostomi</taxon>
        <taxon>Actinopterygii</taxon>
        <taxon>Neopterygii</taxon>
        <taxon>Teleostei</taxon>
        <taxon>Neoteleostei</taxon>
        <taxon>Acanthomorphata</taxon>
        <taxon>Gobiaria</taxon>
        <taxon>Gobiiformes</taxon>
        <taxon>Gobioidei</taxon>
        <taxon>Gobiidae</taxon>
        <taxon>Gobionellinae</taxon>
        <taxon>Mugilogobius</taxon>
    </lineage>
</organism>
<accession>A0AAW0MIH8</accession>
<feature type="compositionally biased region" description="Basic and acidic residues" evidence="1">
    <location>
        <begin position="157"/>
        <end position="167"/>
    </location>
</feature>
<comment type="caution">
    <text evidence="2">The sequence shown here is derived from an EMBL/GenBank/DDBJ whole genome shotgun (WGS) entry which is preliminary data.</text>
</comment>
<evidence type="ECO:0000313" key="2">
    <source>
        <dbReference type="EMBL" id="KAK7878068.1"/>
    </source>
</evidence>
<evidence type="ECO:0000313" key="3">
    <source>
        <dbReference type="Proteomes" id="UP001460270"/>
    </source>
</evidence>
<evidence type="ECO:0000256" key="1">
    <source>
        <dbReference type="SAM" id="MobiDB-lite"/>
    </source>
</evidence>
<name>A0AAW0MIH8_9GOBI</name>
<dbReference type="EMBL" id="JBBPFD010000631">
    <property type="protein sequence ID" value="KAK7878068.1"/>
    <property type="molecule type" value="Genomic_DNA"/>
</dbReference>
<protein>
    <submittedName>
        <fullName evidence="2">Uncharacterized protein</fullName>
    </submittedName>
</protein>